<proteinExistence type="predicted"/>
<dbReference type="EMBL" id="JAWMWH010000001">
    <property type="protein sequence ID" value="MEJ6399736.1"/>
    <property type="molecule type" value="Genomic_DNA"/>
</dbReference>
<dbReference type="Proteomes" id="UP001370590">
    <property type="component" value="Unassembled WGS sequence"/>
</dbReference>
<evidence type="ECO:0000313" key="2">
    <source>
        <dbReference type="Proteomes" id="UP001370590"/>
    </source>
</evidence>
<evidence type="ECO:0000313" key="1">
    <source>
        <dbReference type="EMBL" id="MEJ6399736.1"/>
    </source>
</evidence>
<keyword evidence="2" id="KW-1185">Reference proteome</keyword>
<gene>
    <name evidence="1" type="ORF">R4146_00850</name>
</gene>
<organism evidence="1 2">
    <name type="scientific">Nicoliella lavandulae</name>
    <dbReference type="NCBI Taxonomy" id="3082954"/>
    <lineage>
        <taxon>Bacteria</taxon>
        <taxon>Bacillati</taxon>
        <taxon>Bacillota</taxon>
        <taxon>Bacilli</taxon>
        <taxon>Lactobacillales</taxon>
        <taxon>Lactobacillaceae</taxon>
        <taxon>Nicoliella</taxon>
    </lineage>
</organism>
<protein>
    <submittedName>
        <fullName evidence="1">Uncharacterized protein</fullName>
    </submittedName>
</protein>
<dbReference type="RefSeq" id="WP_339959579.1">
    <property type="nucleotide sequence ID" value="NZ_JAWMWH010000001.1"/>
</dbReference>
<name>A0ABU8SIL2_9LACO</name>
<sequence>MNNFEGLHPIMTASYNLDWLTKYKVKDVETLRTNLNADQGPADSSTFVNDVMRKIMDGQQLCWGISDKAGNLIGIVAIYDLSHPAVDVHYQVASAHQASFNAAEVKTSIDSLLAGINHQIDQWVPHL</sequence>
<reference evidence="1 2" key="1">
    <citation type="submission" date="2023-10" db="EMBL/GenBank/DDBJ databases">
        <title>Nicoliella lavandulae sp. nov. isolated from Lavandula angustifolia flowers.</title>
        <authorList>
            <person name="Alcantara C."/>
            <person name="Zuniga M."/>
            <person name="Landete J.M."/>
            <person name="Monedero V."/>
        </authorList>
    </citation>
    <scope>NUCLEOTIDE SEQUENCE [LARGE SCALE GENOMIC DNA]</scope>
    <source>
        <strain evidence="1 2">Es01</strain>
    </source>
</reference>
<comment type="caution">
    <text evidence="1">The sequence shown here is derived from an EMBL/GenBank/DDBJ whole genome shotgun (WGS) entry which is preliminary data.</text>
</comment>
<accession>A0ABU8SIL2</accession>